<dbReference type="EMBL" id="JASJEV010000006">
    <property type="protein sequence ID" value="MDJ1158787.1"/>
    <property type="molecule type" value="Genomic_DNA"/>
</dbReference>
<comment type="similarity">
    <text evidence="3">Belongs to the bacterial glucokinase family.</text>
</comment>
<gene>
    <name evidence="4" type="ORF">QNA08_11140</name>
</gene>
<evidence type="ECO:0000313" key="5">
    <source>
        <dbReference type="Proteomes" id="UP001321492"/>
    </source>
</evidence>
<dbReference type="InterPro" id="IPR050201">
    <property type="entry name" value="Bacterial_glucokinase"/>
</dbReference>
<accession>A0ABT7AHD6</accession>
<dbReference type="RefSeq" id="WP_283740783.1">
    <property type="nucleotide sequence ID" value="NZ_JASJEV010000006.1"/>
</dbReference>
<sequence length="340" mass="35164">MVRVERGLFPHPVLVGDIGGTNARFALLPAPGAGLTRLPTQATHDHAGLEVALAASLAAVREAAPRSMLLCGAGPVLDGRRIVLTNAGWTLDGLEIARGLGLAQGLLLNDFEAQALALPALPADGFLDLTPDLAPRRGTRVVLGPGTGLGVGALADVDGRFLPLPSEGGHVGIGPANAEEEAYWPHIERIDGRVTAETLLSGPGLARLHRARLAVAGRRPVETDGPTITEAALAGHSPDCRETVAAFLHLLATFAGDMALAFGAAGGVHLSGGILPRLAPLIDAAAFRAAFAAKAPVAAFVRAIPLRLVTTPDAVLHGLAAIAERPDLYLLDWQARLWRP</sequence>
<dbReference type="InterPro" id="IPR043129">
    <property type="entry name" value="ATPase_NBD"/>
</dbReference>
<protein>
    <submittedName>
        <fullName evidence="4">Glucokinase</fullName>
    </submittedName>
</protein>
<dbReference type="Gene3D" id="3.30.420.40">
    <property type="match status" value="1"/>
</dbReference>
<evidence type="ECO:0000313" key="4">
    <source>
        <dbReference type="EMBL" id="MDJ1158787.1"/>
    </source>
</evidence>
<reference evidence="4 5" key="1">
    <citation type="submission" date="2023-05" db="EMBL/GenBank/DDBJ databases">
        <title>Chelatococcus sp. nov., a moderately thermophilic bacterium isolated from hot spring microbial mat.</title>
        <authorList>
            <person name="Hu C.-J."/>
            <person name="Li W.-J."/>
        </authorList>
    </citation>
    <scope>NUCLEOTIDE SEQUENCE [LARGE SCALE GENOMIC DNA]</scope>
    <source>
        <strain evidence="4 5">SYSU G07232</strain>
    </source>
</reference>
<dbReference type="PANTHER" id="PTHR47690">
    <property type="entry name" value="GLUCOKINASE"/>
    <property type="match status" value="1"/>
</dbReference>
<dbReference type="Proteomes" id="UP001321492">
    <property type="component" value="Unassembled WGS sequence"/>
</dbReference>
<dbReference type="CDD" id="cd24008">
    <property type="entry name" value="ASKHA_NBD_GLK"/>
    <property type="match status" value="1"/>
</dbReference>
<organism evidence="4 5">
    <name type="scientific">Chelatococcus albus</name>
    <dbReference type="NCBI Taxonomy" id="3047466"/>
    <lineage>
        <taxon>Bacteria</taxon>
        <taxon>Pseudomonadati</taxon>
        <taxon>Pseudomonadota</taxon>
        <taxon>Alphaproteobacteria</taxon>
        <taxon>Hyphomicrobiales</taxon>
        <taxon>Chelatococcaceae</taxon>
        <taxon>Chelatococcus</taxon>
    </lineage>
</organism>
<name>A0ABT7AHD6_9HYPH</name>
<comment type="caution">
    <text evidence="4">The sequence shown here is derived from an EMBL/GenBank/DDBJ whole genome shotgun (WGS) entry which is preliminary data.</text>
</comment>
<dbReference type="Gene3D" id="3.40.367.20">
    <property type="match status" value="1"/>
</dbReference>
<proteinExistence type="inferred from homology"/>
<evidence type="ECO:0000256" key="2">
    <source>
        <dbReference type="ARBA" id="ARBA00022777"/>
    </source>
</evidence>
<keyword evidence="1" id="KW-0808">Transferase</keyword>
<dbReference type="Pfam" id="PF02685">
    <property type="entry name" value="Glucokinase"/>
    <property type="match status" value="1"/>
</dbReference>
<evidence type="ECO:0000256" key="1">
    <source>
        <dbReference type="ARBA" id="ARBA00022679"/>
    </source>
</evidence>
<dbReference type="PANTHER" id="PTHR47690:SF1">
    <property type="entry name" value="GLUCOKINASE"/>
    <property type="match status" value="1"/>
</dbReference>
<keyword evidence="2" id="KW-0418">Kinase</keyword>
<dbReference type="SUPFAM" id="SSF53067">
    <property type="entry name" value="Actin-like ATPase domain"/>
    <property type="match status" value="1"/>
</dbReference>
<evidence type="ECO:0000256" key="3">
    <source>
        <dbReference type="RuleBase" id="RU004046"/>
    </source>
</evidence>
<keyword evidence="5" id="KW-1185">Reference proteome</keyword>
<dbReference type="InterPro" id="IPR003836">
    <property type="entry name" value="Glucokinase"/>
</dbReference>